<evidence type="ECO:0000256" key="1">
    <source>
        <dbReference type="SAM" id="Phobius"/>
    </source>
</evidence>
<keyword evidence="1" id="KW-1133">Transmembrane helix</keyword>
<keyword evidence="3" id="KW-1185">Reference proteome</keyword>
<sequence length="317" mass="36227">MNYNYLISYISICLAAMVGYSLSEDTKLEIMWTPDVTQDKETICEATKTADGDMKVDIYGFMEYDDLLKLTVWNSKYNLQSGNKKFSFAPEVNWRRTILERLAQIFLKSCPSEYVDPGFINVAIELFMIYQNSYNETVDHSKLWKPFTSVLDKCVASASQFQLVGTAFDATGIQVTTKNGEKEDIMILPPAEKADNEDHDIDLIVDTIWWLFTFSFGNCYWKSDAPSLWASRYKRLFYGDFLMELRDRWLNAGAETKFGVIFGDFDVNRNHRNMRVCVTAAYTINGLADRQLVRSVPVGPPGTGVELMLNKKSPIPI</sequence>
<gene>
    <name evidence="2" type="ORF">ODALV1_LOCUS14969</name>
</gene>
<name>A0ABP1QTT1_9HEXA</name>
<keyword evidence="1" id="KW-0812">Transmembrane</keyword>
<proteinExistence type="predicted"/>
<reference evidence="2 3" key="1">
    <citation type="submission" date="2024-08" db="EMBL/GenBank/DDBJ databases">
        <authorList>
            <person name="Cucini C."/>
            <person name="Frati F."/>
        </authorList>
    </citation>
    <scope>NUCLEOTIDE SEQUENCE [LARGE SCALE GENOMIC DNA]</scope>
</reference>
<evidence type="ECO:0000313" key="2">
    <source>
        <dbReference type="EMBL" id="CAL8111363.1"/>
    </source>
</evidence>
<dbReference type="Proteomes" id="UP001642540">
    <property type="component" value="Unassembled WGS sequence"/>
</dbReference>
<comment type="caution">
    <text evidence="2">The sequence shown here is derived from an EMBL/GenBank/DDBJ whole genome shotgun (WGS) entry which is preliminary data.</text>
</comment>
<feature type="transmembrane region" description="Helical" evidence="1">
    <location>
        <begin position="6"/>
        <end position="23"/>
    </location>
</feature>
<protein>
    <submittedName>
        <fullName evidence="2">Uncharacterized protein</fullName>
    </submittedName>
</protein>
<keyword evidence="1" id="KW-0472">Membrane</keyword>
<accession>A0ABP1QTT1</accession>
<dbReference type="EMBL" id="CAXLJM020000046">
    <property type="protein sequence ID" value="CAL8111363.1"/>
    <property type="molecule type" value="Genomic_DNA"/>
</dbReference>
<evidence type="ECO:0000313" key="3">
    <source>
        <dbReference type="Proteomes" id="UP001642540"/>
    </source>
</evidence>
<organism evidence="2 3">
    <name type="scientific">Orchesella dallaii</name>
    <dbReference type="NCBI Taxonomy" id="48710"/>
    <lineage>
        <taxon>Eukaryota</taxon>
        <taxon>Metazoa</taxon>
        <taxon>Ecdysozoa</taxon>
        <taxon>Arthropoda</taxon>
        <taxon>Hexapoda</taxon>
        <taxon>Collembola</taxon>
        <taxon>Entomobryomorpha</taxon>
        <taxon>Entomobryoidea</taxon>
        <taxon>Orchesellidae</taxon>
        <taxon>Orchesellinae</taxon>
        <taxon>Orchesella</taxon>
    </lineage>
</organism>